<dbReference type="InterPro" id="IPR023404">
    <property type="entry name" value="rSAM_horseshoe"/>
</dbReference>
<dbReference type="EMBL" id="ABWN01000030">
    <property type="protein sequence ID" value="EFF68295.1"/>
    <property type="molecule type" value="Genomic_DNA"/>
</dbReference>
<dbReference type="PANTHER" id="PTHR11918:SF45">
    <property type="entry name" value="THREONYLCARBAMOYLADENOSINE TRNA METHYLTHIOTRANSFERASE"/>
    <property type="match status" value="1"/>
</dbReference>
<dbReference type="PROSITE" id="PS51918">
    <property type="entry name" value="RADICAL_SAM"/>
    <property type="match status" value="1"/>
</dbReference>
<dbReference type="GO" id="GO:0051539">
    <property type="term" value="F:4 iron, 4 sulfur cluster binding"/>
    <property type="evidence" value="ECO:0007669"/>
    <property type="project" value="UniProtKB-KW"/>
</dbReference>
<dbReference type="NCBIfam" id="TIGR01579">
    <property type="entry name" value="MiaB-like-C"/>
    <property type="match status" value="1"/>
</dbReference>
<keyword evidence="10" id="KW-0408">Iron</keyword>
<keyword evidence="11" id="KW-0411">Iron-sulfur</keyword>
<keyword evidence="8" id="KW-0819">tRNA processing</keyword>
<dbReference type="NCBIfam" id="TIGR00089">
    <property type="entry name" value="MiaB/RimO family radical SAM methylthiotransferase"/>
    <property type="match status" value="1"/>
</dbReference>
<dbReference type="InterPro" id="IPR013848">
    <property type="entry name" value="Methylthiotransferase_N"/>
</dbReference>
<dbReference type="FunFam" id="3.80.30.20:FF:000001">
    <property type="entry name" value="tRNA-2-methylthio-N(6)-dimethylallyladenosine synthase 2"/>
    <property type="match status" value="1"/>
</dbReference>
<evidence type="ECO:0000256" key="7">
    <source>
        <dbReference type="ARBA" id="ARBA00022691"/>
    </source>
</evidence>
<evidence type="ECO:0000256" key="10">
    <source>
        <dbReference type="ARBA" id="ARBA00023004"/>
    </source>
</evidence>
<feature type="domain" description="Radical SAM core" evidence="17">
    <location>
        <begin position="143"/>
        <end position="376"/>
    </location>
</feature>
<evidence type="ECO:0000313" key="18">
    <source>
        <dbReference type="EMBL" id="EFF68295.1"/>
    </source>
</evidence>
<dbReference type="HOGENOM" id="CLU_018697_1_0_9"/>
<evidence type="ECO:0000256" key="8">
    <source>
        <dbReference type="ARBA" id="ARBA00022694"/>
    </source>
</evidence>
<evidence type="ECO:0000256" key="3">
    <source>
        <dbReference type="ARBA" id="ARBA00013273"/>
    </source>
</evidence>
<evidence type="ECO:0000259" key="17">
    <source>
        <dbReference type="PROSITE" id="PS51918"/>
    </source>
</evidence>
<organism evidence="18 19">
    <name type="scientific">Eshraghiella crossota DSM 2876</name>
    <dbReference type="NCBI Taxonomy" id="511680"/>
    <lineage>
        <taxon>Bacteria</taxon>
        <taxon>Bacillati</taxon>
        <taxon>Bacillota</taxon>
        <taxon>Clostridia</taxon>
        <taxon>Lachnospirales</taxon>
        <taxon>Lachnospiraceae</taxon>
        <taxon>Eshraghiella</taxon>
    </lineage>
</organism>
<dbReference type="SUPFAM" id="SSF102114">
    <property type="entry name" value="Radical SAM enzymes"/>
    <property type="match status" value="1"/>
</dbReference>
<dbReference type="SFLD" id="SFLDF00295">
    <property type="entry name" value="threonylcarbamoyladenosine_tRN"/>
    <property type="match status" value="1"/>
</dbReference>
<dbReference type="SFLD" id="SFLDS00029">
    <property type="entry name" value="Radical_SAM"/>
    <property type="match status" value="1"/>
</dbReference>
<dbReference type="SFLD" id="SFLDG01082">
    <property type="entry name" value="B12-binding_domain_containing"/>
    <property type="match status" value="1"/>
</dbReference>
<evidence type="ECO:0000256" key="6">
    <source>
        <dbReference type="ARBA" id="ARBA00022679"/>
    </source>
</evidence>
<evidence type="ECO:0000256" key="2">
    <source>
        <dbReference type="ARBA" id="ARBA00002399"/>
    </source>
</evidence>
<name>D4S0E7_9FIRM</name>
<evidence type="ECO:0000256" key="5">
    <source>
        <dbReference type="ARBA" id="ARBA00022490"/>
    </source>
</evidence>
<dbReference type="InterPro" id="IPR006638">
    <property type="entry name" value="Elp3/MiaA/NifB-like_rSAM"/>
</dbReference>
<comment type="caution">
    <text evidence="18">The sequence shown here is derived from an EMBL/GenBank/DDBJ whole genome shotgun (WGS) entry which is preliminary data.</text>
</comment>
<dbReference type="SMART" id="SM00729">
    <property type="entry name" value="Elp3"/>
    <property type="match status" value="1"/>
</dbReference>
<dbReference type="GO" id="GO:0035598">
    <property type="term" value="F:tRNA (N(6)-L-threonylcarbamoyladenosine(37)-C(2))-methylthiotransferase activity"/>
    <property type="evidence" value="ECO:0007669"/>
    <property type="project" value="UniProtKB-EC"/>
</dbReference>
<protein>
    <recommendedName>
        <fullName evidence="15">Threonylcarbamoyladenosine tRNA methylthiotransferase MtaB</fullName>
        <ecNumber evidence="3">2.8.4.5</ecNumber>
    </recommendedName>
    <alternativeName>
        <fullName evidence="12">tRNA-t(6)A37 methylthiotransferase</fullName>
    </alternativeName>
</protein>
<dbReference type="PROSITE" id="PS51449">
    <property type="entry name" value="MTTASE_N"/>
    <property type="match status" value="1"/>
</dbReference>
<evidence type="ECO:0000256" key="11">
    <source>
        <dbReference type="ARBA" id="ARBA00023014"/>
    </source>
</evidence>
<dbReference type="SFLD" id="SFLDG01061">
    <property type="entry name" value="methylthiotransferase"/>
    <property type="match status" value="1"/>
</dbReference>
<keyword evidence="6 18" id="KW-0808">Transferase</keyword>
<dbReference type="InterPro" id="IPR020612">
    <property type="entry name" value="Methylthiotransferase_CS"/>
</dbReference>
<comment type="function">
    <text evidence="2">Catalyzes the methylthiolation of N6-threonylcarbamoyladenosine (t(6)A), leading to the formation of 2-methylthio-N6-threonylcarbamoyladenosine (ms(2)t(6)A) at position 37 in tRNAs that read codons beginning with adenine.</text>
</comment>
<comment type="catalytic activity">
    <reaction evidence="13">
        <text>N(6)-L-threonylcarbamoyladenosine(37) in tRNA + (sulfur carrier)-SH + AH2 + 2 S-adenosyl-L-methionine = 2-methylsulfanyl-N(6)-L-threonylcarbamoyladenosine(37) in tRNA + (sulfur carrier)-H + 5'-deoxyadenosine + L-methionine + A + S-adenosyl-L-homocysteine + 2 H(+)</text>
        <dbReference type="Rhea" id="RHEA:37075"/>
        <dbReference type="Rhea" id="RHEA-COMP:10163"/>
        <dbReference type="Rhea" id="RHEA-COMP:11092"/>
        <dbReference type="Rhea" id="RHEA-COMP:14737"/>
        <dbReference type="Rhea" id="RHEA-COMP:14739"/>
        <dbReference type="ChEBI" id="CHEBI:13193"/>
        <dbReference type="ChEBI" id="CHEBI:15378"/>
        <dbReference type="ChEBI" id="CHEBI:17319"/>
        <dbReference type="ChEBI" id="CHEBI:17499"/>
        <dbReference type="ChEBI" id="CHEBI:29917"/>
        <dbReference type="ChEBI" id="CHEBI:57844"/>
        <dbReference type="ChEBI" id="CHEBI:57856"/>
        <dbReference type="ChEBI" id="CHEBI:59789"/>
        <dbReference type="ChEBI" id="CHEBI:64428"/>
        <dbReference type="ChEBI" id="CHEBI:74418"/>
        <dbReference type="ChEBI" id="CHEBI:74420"/>
        <dbReference type="EC" id="2.8.4.5"/>
    </reaction>
</comment>
<keyword evidence="7" id="KW-0949">S-adenosyl-L-methionine</keyword>
<accession>D4S0E7</accession>
<dbReference type="GO" id="GO:0046872">
    <property type="term" value="F:metal ion binding"/>
    <property type="evidence" value="ECO:0007669"/>
    <property type="project" value="UniProtKB-KW"/>
</dbReference>
<dbReference type="Pfam" id="PF00919">
    <property type="entry name" value="UPF0004"/>
    <property type="match status" value="1"/>
</dbReference>
<dbReference type="PANTHER" id="PTHR11918">
    <property type="entry name" value="RADICAL SAM PROTEINS"/>
    <property type="match status" value="1"/>
</dbReference>
<feature type="domain" description="MTTase N-terminal" evidence="16">
    <location>
        <begin position="8"/>
        <end position="119"/>
    </location>
</feature>
<dbReference type="STRING" id="45851.BHV86_09930"/>
<dbReference type="Gene3D" id="3.80.30.20">
    <property type="entry name" value="tm_1862 like domain"/>
    <property type="match status" value="1"/>
</dbReference>
<keyword evidence="4" id="KW-0004">4Fe-4S</keyword>
<dbReference type="Proteomes" id="UP000006238">
    <property type="component" value="Unassembled WGS sequence"/>
</dbReference>
<comment type="similarity">
    <text evidence="14">Belongs to the methylthiotransferase family. MtaB subfamily.</text>
</comment>
<dbReference type="eggNOG" id="COG0621">
    <property type="taxonomic scope" value="Bacteria"/>
</dbReference>
<dbReference type="EC" id="2.8.4.5" evidence="3"/>
<evidence type="ECO:0000256" key="1">
    <source>
        <dbReference type="ARBA" id="ARBA00001966"/>
    </source>
</evidence>
<evidence type="ECO:0000313" key="19">
    <source>
        <dbReference type="Proteomes" id="UP000006238"/>
    </source>
</evidence>
<dbReference type="InterPro" id="IPR006467">
    <property type="entry name" value="MiaB-like_bact"/>
</dbReference>
<dbReference type="InterPro" id="IPR058240">
    <property type="entry name" value="rSAM_sf"/>
</dbReference>
<dbReference type="CDD" id="cd01335">
    <property type="entry name" value="Radical_SAM"/>
    <property type="match status" value="1"/>
</dbReference>
<proteinExistence type="inferred from homology"/>
<evidence type="ECO:0000256" key="9">
    <source>
        <dbReference type="ARBA" id="ARBA00022723"/>
    </source>
</evidence>
<evidence type="ECO:0000256" key="13">
    <source>
        <dbReference type="ARBA" id="ARBA00051661"/>
    </source>
</evidence>
<comment type="cofactor">
    <cofactor evidence="1">
        <name>[4Fe-4S] cluster</name>
        <dbReference type="ChEBI" id="CHEBI:49883"/>
    </cofactor>
</comment>
<keyword evidence="9" id="KW-0479">Metal-binding</keyword>
<dbReference type="InterPro" id="IPR005839">
    <property type="entry name" value="Methylthiotransferase"/>
</dbReference>
<dbReference type="Gene3D" id="3.40.50.12160">
    <property type="entry name" value="Methylthiotransferase, N-terminal domain"/>
    <property type="match status" value="1"/>
</dbReference>
<keyword evidence="5" id="KW-0963">Cytoplasm</keyword>
<evidence type="ECO:0000256" key="12">
    <source>
        <dbReference type="ARBA" id="ARBA00031213"/>
    </source>
</evidence>
<evidence type="ECO:0000259" key="16">
    <source>
        <dbReference type="PROSITE" id="PS51449"/>
    </source>
</evidence>
<evidence type="ECO:0000256" key="4">
    <source>
        <dbReference type="ARBA" id="ARBA00022485"/>
    </source>
</evidence>
<sequence length="444" mass="50873">MEMEITMKKCALHSLGCKVNSYETQAMQKMMESAGYEIVPFGEEIADIYIINTCSVTNIADRKSRQMIHKAKKLNPEAVVAAAGCYVESAGDNIDEDVDIVIGNNEKSHLIEILNEYFEHMDKEKSVDIGKATGFDELNIDSPLEHTRAYVKIQDGCNRFCSYCIIPYVRGRIRSRKPDDVMAEIKRVAASGCKEVVLTGIHLSSYGLDFKDSTVKLIDVIEAVNRIEGIERIRLGSLEPLIVTEEFVRRLAKCKKICPHFHLSLQSGCDETLKRMNRRYNVDEYYKGVELLREYFPDAAVTTDVIVGFPGETEEEFNITKKYLEKVCFYEMHVFKYSRRKGTAADKMPDQIPENIKSERSTELLELNEILSNGYREKYIGKKVKVLLEENHIIENKKYIIGFTDTYVRVALENPEEKLYTNQIVNVRVKKLFEKDMVIGVAEN</sequence>
<dbReference type="InterPro" id="IPR038135">
    <property type="entry name" value="Methylthiotransferase_N_sf"/>
</dbReference>
<gene>
    <name evidence="18" type="primary">yqeV</name>
    <name evidence="18" type="ORF">BUTYVIB_01566</name>
</gene>
<dbReference type="Pfam" id="PF04055">
    <property type="entry name" value="Radical_SAM"/>
    <property type="match status" value="1"/>
</dbReference>
<dbReference type="InterPro" id="IPR007197">
    <property type="entry name" value="rSAM"/>
</dbReference>
<dbReference type="AlphaFoldDB" id="D4S0E7"/>
<keyword evidence="19" id="KW-1185">Reference proteome</keyword>
<evidence type="ECO:0000256" key="15">
    <source>
        <dbReference type="ARBA" id="ARBA00069898"/>
    </source>
</evidence>
<reference evidence="18 19" key="1">
    <citation type="submission" date="2010-02" db="EMBL/GenBank/DDBJ databases">
        <authorList>
            <person name="Weinstock G."/>
            <person name="Sodergren E."/>
            <person name="Clifton S."/>
            <person name="Fulton L."/>
            <person name="Fulton B."/>
            <person name="Courtney L."/>
            <person name="Fronick C."/>
            <person name="Harrison M."/>
            <person name="Strong C."/>
            <person name="Farmer C."/>
            <person name="Delahaunty K."/>
            <person name="Markovic C."/>
            <person name="Hall O."/>
            <person name="Minx P."/>
            <person name="Tomlinson C."/>
            <person name="Mitreva M."/>
            <person name="Nelson J."/>
            <person name="Hou S."/>
            <person name="Wollam A."/>
            <person name="Pepin K.H."/>
            <person name="Johnson M."/>
            <person name="Bhonagiri V."/>
            <person name="Zhang X."/>
            <person name="Suruliraj S."/>
            <person name="Warren W."/>
            <person name="Chinwalla A."/>
            <person name="Mardis E.R."/>
            <person name="Wilson R.K."/>
        </authorList>
    </citation>
    <scope>NUCLEOTIDE SEQUENCE [LARGE SCALE GENOMIC DNA]</scope>
    <source>
        <strain evidence="18 19">DSM 2876</strain>
    </source>
</reference>
<evidence type="ECO:0000256" key="14">
    <source>
        <dbReference type="ARBA" id="ARBA00061574"/>
    </source>
</evidence>
<dbReference type="PROSITE" id="PS01278">
    <property type="entry name" value="MTTASE_RADICAL"/>
    <property type="match status" value="1"/>
</dbReference>
<dbReference type="FunFam" id="3.40.50.12160:FF:000004">
    <property type="entry name" value="Threonylcarbamoyladenosine tRNA methylthiotransferase MtaB"/>
    <property type="match status" value="1"/>
</dbReference>
<dbReference type="InterPro" id="IPR034557">
    <property type="entry name" value="ThrcA_tRNA_MEthiotransferase"/>
</dbReference>